<name>A0A7X1F9H7_9SPHN</name>
<keyword evidence="3" id="KW-1185">Reference proteome</keyword>
<dbReference type="PANTHER" id="PTHR28026">
    <property type="entry name" value="DUF962 DOMAIN PROTEIN (AFU_ORTHOLOGUE AFUA_8G05310)"/>
    <property type="match status" value="1"/>
</dbReference>
<accession>A0A7X1F9H7</accession>
<dbReference type="Pfam" id="PF06127">
    <property type="entry name" value="Mpo1-like"/>
    <property type="match status" value="1"/>
</dbReference>
<keyword evidence="1" id="KW-1133">Transmembrane helix</keyword>
<evidence type="ECO:0000313" key="2">
    <source>
        <dbReference type="EMBL" id="MBC2652902.1"/>
    </source>
</evidence>
<feature type="transmembrane region" description="Helical" evidence="1">
    <location>
        <begin position="98"/>
        <end position="117"/>
    </location>
</feature>
<dbReference type="GO" id="GO:0046521">
    <property type="term" value="P:sphingoid catabolic process"/>
    <property type="evidence" value="ECO:0007669"/>
    <property type="project" value="TreeGrafter"/>
</dbReference>
<reference evidence="2 3" key="1">
    <citation type="submission" date="2020-08" db="EMBL/GenBank/DDBJ databases">
        <title>The genome sequence of Novosphingobium flavum 4Y4.</title>
        <authorList>
            <person name="Liu Y."/>
        </authorList>
    </citation>
    <scope>NUCLEOTIDE SEQUENCE [LARGE SCALE GENOMIC DNA]</scope>
    <source>
        <strain evidence="2 3">4Y4</strain>
    </source>
</reference>
<comment type="caution">
    <text evidence="2">The sequence shown here is derived from an EMBL/GenBank/DDBJ whole genome shotgun (WGS) entry which is preliminary data.</text>
</comment>
<dbReference type="RefSeq" id="WP_185684293.1">
    <property type="nucleotide sequence ID" value="NZ_JACLAU010000029.1"/>
</dbReference>
<dbReference type="PANTHER" id="PTHR28026:SF9">
    <property type="entry name" value="2-HYDROXY-PALMITIC ACID DIOXYGENASE MPO1"/>
    <property type="match status" value="1"/>
</dbReference>
<gene>
    <name evidence="2" type="ORF">H7F49_14485</name>
</gene>
<dbReference type="InterPro" id="IPR009305">
    <property type="entry name" value="Mpo1-like"/>
</dbReference>
<protein>
    <submittedName>
        <fullName evidence="2">DUF962 domain-containing protein</fullName>
    </submittedName>
</protein>
<evidence type="ECO:0000313" key="3">
    <source>
        <dbReference type="Proteomes" id="UP000520156"/>
    </source>
</evidence>
<keyword evidence="1" id="KW-0472">Membrane</keyword>
<dbReference type="Proteomes" id="UP000520156">
    <property type="component" value="Unassembled WGS sequence"/>
</dbReference>
<sequence>MSAFVSRLSVYGDYHRDHRNIATHLVGIPMIVFAVGILTSRPALALGESLVLTPAMLISLLTGLFYLRLDLRFGAVMTALLALNAWAGLALAALPTAAWLGLGLALFVLGWAIQFLGHHYEGRKPAFVDDLTGLVIGPLFVAAEVAFKLGLRLEVKAAMDADAARRGAGLGAAG</sequence>
<dbReference type="AlphaFoldDB" id="A0A7X1F9H7"/>
<feature type="transmembrane region" description="Helical" evidence="1">
    <location>
        <begin position="21"/>
        <end position="38"/>
    </location>
</feature>
<keyword evidence="1" id="KW-0812">Transmembrane</keyword>
<organism evidence="2 3">
    <name type="scientific">Novosphingobium aerophilum</name>
    <dbReference type="NCBI Taxonomy" id="2839843"/>
    <lineage>
        <taxon>Bacteria</taxon>
        <taxon>Pseudomonadati</taxon>
        <taxon>Pseudomonadota</taxon>
        <taxon>Alphaproteobacteria</taxon>
        <taxon>Sphingomonadales</taxon>
        <taxon>Sphingomonadaceae</taxon>
        <taxon>Novosphingobium</taxon>
    </lineage>
</organism>
<dbReference type="EMBL" id="JACLAU010000029">
    <property type="protein sequence ID" value="MBC2652902.1"/>
    <property type="molecule type" value="Genomic_DNA"/>
</dbReference>
<proteinExistence type="predicted"/>
<feature type="transmembrane region" description="Helical" evidence="1">
    <location>
        <begin position="44"/>
        <end position="66"/>
    </location>
</feature>
<dbReference type="GO" id="GO:0016020">
    <property type="term" value="C:membrane"/>
    <property type="evidence" value="ECO:0007669"/>
    <property type="project" value="GOC"/>
</dbReference>
<evidence type="ECO:0000256" key="1">
    <source>
        <dbReference type="SAM" id="Phobius"/>
    </source>
</evidence>